<dbReference type="AlphaFoldDB" id="A0A516PZK9"/>
<dbReference type="InterPro" id="IPR010280">
    <property type="entry name" value="U5_MeTrfase_fam"/>
</dbReference>
<protein>
    <submittedName>
        <fullName evidence="7">Class I SAM-dependent RNA methyltransferase</fullName>
    </submittedName>
</protein>
<feature type="compositionally biased region" description="Low complexity" evidence="5">
    <location>
        <begin position="1"/>
        <end position="17"/>
    </location>
</feature>
<evidence type="ECO:0000256" key="4">
    <source>
        <dbReference type="PROSITE-ProRule" id="PRU01024"/>
    </source>
</evidence>
<dbReference type="SUPFAM" id="SSF50249">
    <property type="entry name" value="Nucleic acid-binding proteins"/>
    <property type="match status" value="1"/>
</dbReference>
<dbReference type="PROSITE" id="PS51687">
    <property type="entry name" value="SAM_MT_RNA_M5U"/>
    <property type="match status" value="1"/>
</dbReference>
<dbReference type="InterPro" id="IPR012340">
    <property type="entry name" value="NA-bd_OB-fold"/>
</dbReference>
<dbReference type="Pfam" id="PF01938">
    <property type="entry name" value="TRAM"/>
    <property type="match status" value="1"/>
</dbReference>
<dbReference type="EMBL" id="CP041692">
    <property type="protein sequence ID" value="QDP96598.1"/>
    <property type="molecule type" value="Genomic_DNA"/>
</dbReference>
<keyword evidence="8" id="KW-1185">Reference proteome</keyword>
<dbReference type="Pfam" id="PF05958">
    <property type="entry name" value="tRNA_U5-meth_tr"/>
    <property type="match status" value="1"/>
</dbReference>
<keyword evidence="3 4" id="KW-0949">S-adenosyl-L-methionine</keyword>
<reference evidence="7 8" key="1">
    <citation type="submission" date="2019-07" db="EMBL/GenBank/DDBJ databases">
        <title>Microlunatus dokdonensis sp. nov. isolated from the rhizospheric soil of the wild plant Elymus tsukushiensis.</title>
        <authorList>
            <person name="Ghim S.-Y."/>
            <person name="Hwang Y.-J."/>
            <person name="Son J.-S."/>
            <person name="Shin J.-H."/>
        </authorList>
    </citation>
    <scope>NUCLEOTIDE SEQUENCE [LARGE SCALE GENOMIC DNA]</scope>
    <source>
        <strain evidence="7 8">KUDC0627</strain>
    </source>
</reference>
<keyword evidence="2 4" id="KW-0808">Transferase</keyword>
<feature type="binding site" evidence="4">
    <location>
        <position position="302"/>
    </location>
    <ligand>
        <name>S-adenosyl-L-methionine</name>
        <dbReference type="ChEBI" id="CHEBI:59789"/>
    </ligand>
</feature>
<keyword evidence="1 4" id="KW-0489">Methyltransferase</keyword>
<feature type="active site" description="Nucleophile" evidence="4">
    <location>
        <position position="400"/>
    </location>
</feature>
<dbReference type="GO" id="GO:0070475">
    <property type="term" value="P:rRNA base methylation"/>
    <property type="evidence" value="ECO:0007669"/>
    <property type="project" value="TreeGrafter"/>
</dbReference>
<dbReference type="InterPro" id="IPR029063">
    <property type="entry name" value="SAM-dependent_MTases_sf"/>
</dbReference>
<evidence type="ECO:0000313" key="7">
    <source>
        <dbReference type="EMBL" id="QDP96598.1"/>
    </source>
</evidence>
<dbReference type="Gene3D" id="2.40.50.140">
    <property type="entry name" value="Nucleic acid-binding proteins"/>
    <property type="match status" value="1"/>
</dbReference>
<dbReference type="PANTHER" id="PTHR11061:SF30">
    <property type="entry name" value="TRNA (URACIL(54)-C(5))-METHYLTRANSFERASE"/>
    <property type="match status" value="1"/>
</dbReference>
<feature type="domain" description="TRAM" evidence="6">
    <location>
        <begin position="11"/>
        <end position="71"/>
    </location>
</feature>
<name>A0A516PZK9_9ACTN</name>
<feature type="binding site" evidence="4">
    <location>
        <position position="373"/>
    </location>
    <ligand>
        <name>S-adenosyl-L-methionine</name>
        <dbReference type="ChEBI" id="CHEBI:59789"/>
    </ligand>
</feature>
<evidence type="ECO:0000256" key="5">
    <source>
        <dbReference type="SAM" id="MobiDB-lite"/>
    </source>
</evidence>
<gene>
    <name evidence="7" type="ORF">FOE78_12375</name>
</gene>
<dbReference type="Proteomes" id="UP000319263">
    <property type="component" value="Chromosome"/>
</dbReference>
<feature type="binding site" evidence="4">
    <location>
        <position position="323"/>
    </location>
    <ligand>
        <name>S-adenosyl-L-methionine</name>
        <dbReference type="ChEBI" id="CHEBI:59789"/>
    </ligand>
</feature>
<organism evidence="7 8">
    <name type="scientific">Microlunatus elymi</name>
    <dbReference type="NCBI Taxonomy" id="2596828"/>
    <lineage>
        <taxon>Bacteria</taxon>
        <taxon>Bacillati</taxon>
        <taxon>Actinomycetota</taxon>
        <taxon>Actinomycetes</taxon>
        <taxon>Propionibacteriales</taxon>
        <taxon>Propionibacteriaceae</taxon>
        <taxon>Microlunatus</taxon>
    </lineage>
</organism>
<proteinExistence type="inferred from homology"/>
<evidence type="ECO:0000259" key="6">
    <source>
        <dbReference type="PROSITE" id="PS50926"/>
    </source>
</evidence>
<evidence type="ECO:0000256" key="1">
    <source>
        <dbReference type="ARBA" id="ARBA00022603"/>
    </source>
</evidence>
<feature type="region of interest" description="Disordered" evidence="5">
    <location>
        <begin position="1"/>
        <end position="25"/>
    </location>
</feature>
<dbReference type="SUPFAM" id="SSF53335">
    <property type="entry name" value="S-adenosyl-L-methionine-dependent methyltransferases"/>
    <property type="match status" value="1"/>
</dbReference>
<dbReference type="CDD" id="cd02440">
    <property type="entry name" value="AdoMet_MTases"/>
    <property type="match status" value="1"/>
</dbReference>
<accession>A0A516PZK9</accession>
<dbReference type="PANTHER" id="PTHR11061">
    <property type="entry name" value="RNA M5U METHYLTRANSFERASE"/>
    <property type="match status" value="1"/>
</dbReference>
<dbReference type="PROSITE" id="PS50926">
    <property type="entry name" value="TRAM"/>
    <property type="match status" value="1"/>
</dbReference>
<dbReference type="PROSITE" id="PS01231">
    <property type="entry name" value="TRMA_2"/>
    <property type="match status" value="1"/>
</dbReference>
<dbReference type="OrthoDB" id="9804590at2"/>
<dbReference type="InterPro" id="IPR002792">
    <property type="entry name" value="TRAM_dom"/>
</dbReference>
<dbReference type="InterPro" id="IPR030391">
    <property type="entry name" value="MeTrfase_TrmA_CS"/>
</dbReference>
<sequence>MPPAQEPSESQPQQGEPVGPVTVGPIAHGGHCVARHDGRVIFVRHALPGERVMIKITDDSKERFWRGDATEILQPSPDRVPAPCPISGPGGCGGCDFQHVDLAAQRRLKAAVLAEQLERLAGLELDVAVEEVPLPSEVSEQGAAIGPSTSSGLANGLGWRTRMRYLVDDRGRAGLRQHRSHRVIALPEEGCRIAAPGIARPADGLRGIGSEPAQDGTTSSESAGLVGELIGVAAADGTHWIGDESGGIGDESGPIVEHAAGRDWRVAGDGFWQVHPAAADTLVDAVLEGLAPSAGESAFDLYCGVGLFTGALIDAGCRVIGVEASRRAITDARHNLADAGSRARFLAARVDRALRQPRGKGSLPQSTDLVVLDPPRTGAGRAVVEQVVARGPRAIAYVACDPAALARDLAYFMRQGYQLANLRAFDLFPMTHHLECVATIVPR</sequence>
<evidence type="ECO:0000256" key="2">
    <source>
        <dbReference type="ARBA" id="ARBA00022679"/>
    </source>
</evidence>
<dbReference type="GO" id="GO:0070041">
    <property type="term" value="F:rRNA (uridine-C5-)-methyltransferase activity"/>
    <property type="evidence" value="ECO:0007669"/>
    <property type="project" value="TreeGrafter"/>
</dbReference>
<comment type="similarity">
    <text evidence="4">Belongs to the class I-like SAM-binding methyltransferase superfamily. RNA M5U methyltransferase family.</text>
</comment>
<evidence type="ECO:0000313" key="8">
    <source>
        <dbReference type="Proteomes" id="UP000319263"/>
    </source>
</evidence>
<feature type="binding site" evidence="4">
    <location>
        <position position="273"/>
    </location>
    <ligand>
        <name>S-adenosyl-L-methionine</name>
        <dbReference type="ChEBI" id="CHEBI:59789"/>
    </ligand>
</feature>
<dbReference type="Gene3D" id="3.40.50.150">
    <property type="entry name" value="Vaccinia Virus protein VP39"/>
    <property type="match status" value="1"/>
</dbReference>
<evidence type="ECO:0000256" key="3">
    <source>
        <dbReference type="ARBA" id="ARBA00022691"/>
    </source>
</evidence>
<dbReference type="KEGG" id="mik:FOE78_12375"/>